<dbReference type="AlphaFoldDB" id="A0AAV7NYG4"/>
<dbReference type="Proteomes" id="UP001066276">
    <property type="component" value="Chromosome 8"/>
</dbReference>
<dbReference type="EMBL" id="JANPWB010000012">
    <property type="protein sequence ID" value="KAJ1120931.1"/>
    <property type="molecule type" value="Genomic_DNA"/>
</dbReference>
<keyword evidence="2" id="KW-1185">Reference proteome</keyword>
<comment type="caution">
    <text evidence="1">The sequence shown here is derived from an EMBL/GenBank/DDBJ whole genome shotgun (WGS) entry which is preliminary data.</text>
</comment>
<accession>A0AAV7NYG4</accession>
<evidence type="ECO:0000313" key="2">
    <source>
        <dbReference type="Proteomes" id="UP001066276"/>
    </source>
</evidence>
<feature type="non-terminal residue" evidence="1">
    <location>
        <position position="1"/>
    </location>
</feature>
<sequence length="59" mass="6499">CHHQTGFWTPGERAIALWGQRTKPFLGRGATPPPPDMCTALPKNFKGLTTLETRPPSLL</sequence>
<proteinExistence type="predicted"/>
<evidence type="ECO:0000313" key="1">
    <source>
        <dbReference type="EMBL" id="KAJ1120931.1"/>
    </source>
</evidence>
<feature type="non-terminal residue" evidence="1">
    <location>
        <position position="59"/>
    </location>
</feature>
<reference evidence="1" key="1">
    <citation type="journal article" date="2022" name="bioRxiv">
        <title>Sequencing and chromosome-scale assembly of the giantPleurodeles waltlgenome.</title>
        <authorList>
            <person name="Brown T."/>
            <person name="Elewa A."/>
            <person name="Iarovenko S."/>
            <person name="Subramanian E."/>
            <person name="Araus A.J."/>
            <person name="Petzold A."/>
            <person name="Susuki M."/>
            <person name="Suzuki K.-i.T."/>
            <person name="Hayashi T."/>
            <person name="Toyoda A."/>
            <person name="Oliveira C."/>
            <person name="Osipova E."/>
            <person name="Leigh N.D."/>
            <person name="Simon A."/>
            <person name="Yun M.H."/>
        </authorList>
    </citation>
    <scope>NUCLEOTIDE SEQUENCE</scope>
    <source>
        <strain evidence="1">20211129_DDA</strain>
        <tissue evidence="1">Liver</tissue>
    </source>
</reference>
<protein>
    <submittedName>
        <fullName evidence="1">Uncharacterized protein</fullName>
    </submittedName>
</protein>
<name>A0AAV7NYG4_PLEWA</name>
<organism evidence="1 2">
    <name type="scientific">Pleurodeles waltl</name>
    <name type="common">Iberian ribbed newt</name>
    <dbReference type="NCBI Taxonomy" id="8319"/>
    <lineage>
        <taxon>Eukaryota</taxon>
        <taxon>Metazoa</taxon>
        <taxon>Chordata</taxon>
        <taxon>Craniata</taxon>
        <taxon>Vertebrata</taxon>
        <taxon>Euteleostomi</taxon>
        <taxon>Amphibia</taxon>
        <taxon>Batrachia</taxon>
        <taxon>Caudata</taxon>
        <taxon>Salamandroidea</taxon>
        <taxon>Salamandridae</taxon>
        <taxon>Pleurodelinae</taxon>
        <taxon>Pleurodeles</taxon>
    </lineage>
</organism>
<gene>
    <name evidence="1" type="ORF">NDU88_009078</name>
</gene>